<dbReference type="InterPro" id="IPR036938">
    <property type="entry name" value="PAP2/HPO_sf"/>
</dbReference>
<reference evidence="10 11" key="1">
    <citation type="submission" date="2015-11" db="EMBL/GenBank/DDBJ databases">
        <title>Genomic analysis of 38 Legionella species identifies large and diverse effector repertoires.</title>
        <authorList>
            <person name="Burstein D."/>
            <person name="Amaro F."/>
            <person name="Zusman T."/>
            <person name="Lifshitz Z."/>
            <person name="Cohen O."/>
            <person name="Gilbert J.A."/>
            <person name="Pupko T."/>
            <person name="Shuman H.A."/>
            <person name="Segal G."/>
        </authorList>
    </citation>
    <scope>NUCLEOTIDE SEQUENCE [LARGE SCALE GENOMIC DNA]</scope>
    <source>
        <strain evidence="10 11">ATCC 51914</strain>
    </source>
</reference>
<feature type="transmembrane region" description="Helical" evidence="7">
    <location>
        <begin position="369"/>
        <end position="387"/>
    </location>
</feature>
<dbReference type="AlphaFoldDB" id="A0A0W1A168"/>
<feature type="transmembrane region" description="Helical" evidence="7">
    <location>
        <begin position="183"/>
        <end position="205"/>
    </location>
</feature>
<feature type="transmembrane region" description="Helical" evidence="7">
    <location>
        <begin position="422"/>
        <end position="441"/>
    </location>
</feature>
<dbReference type="PANTHER" id="PTHR30353:SF15">
    <property type="entry name" value="INNER MEMBRANE PROTEIN YABI"/>
    <property type="match status" value="1"/>
</dbReference>
<dbReference type="EMBL" id="LNZB01000060">
    <property type="protein sequence ID" value="KTD75085.1"/>
    <property type="molecule type" value="Genomic_DNA"/>
</dbReference>
<evidence type="ECO:0000259" key="9">
    <source>
        <dbReference type="Pfam" id="PF14067"/>
    </source>
</evidence>
<organism evidence="10 11">
    <name type="scientific">Legionella waltersii</name>
    <dbReference type="NCBI Taxonomy" id="66969"/>
    <lineage>
        <taxon>Bacteria</taxon>
        <taxon>Pseudomonadati</taxon>
        <taxon>Pseudomonadota</taxon>
        <taxon>Gammaproteobacteria</taxon>
        <taxon>Legionellales</taxon>
        <taxon>Legionellaceae</taxon>
        <taxon>Legionella</taxon>
    </lineage>
</organism>
<dbReference type="InterPro" id="IPR032818">
    <property type="entry name" value="DedA-like"/>
</dbReference>
<evidence type="ECO:0000256" key="7">
    <source>
        <dbReference type="SAM" id="Phobius"/>
    </source>
</evidence>
<feature type="transmembrane region" description="Helical" evidence="7">
    <location>
        <begin position="49"/>
        <end position="74"/>
    </location>
</feature>
<dbReference type="CDD" id="cd01610">
    <property type="entry name" value="PAP2_like"/>
    <property type="match status" value="1"/>
</dbReference>
<keyword evidence="6 7" id="KW-0472">Membrane</keyword>
<dbReference type="Proteomes" id="UP000054729">
    <property type="component" value="Unassembled WGS sequence"/>
</dbReference>
<dbReference type="PATRIC" id="fig|66969.6.peg.3414"/>
<dbReference type="GO" id="GO:0005886">
    <property type="term" value="C:plasma membrane"/>
    <property type="evidence" value="ECO:0007669"/>
    <property type="project" value="UniProtKB-SubCell"/>
</dbReference>
<dbReference type="RefSeq" id="WP_058481717.1">
    <property type="nucleotide sequence ID" value="NZ_CAAAIQ010000005.1"/>
</dbReference>
<keyword evidence="4 7" id="KW-0812">Transmembrane</keyword>
<gene>
    <name evidence="10" type="primary">lssY</name>
    <name evidence="10" type="ORF">Lwal_3126</name>
</gene>
<dbReference type="Pfam" id="PF14067">
    <property type="entry name" value="LssY_C"/>
    <property type="match status" value="1"/>
</dbReference>
<dbReference type="STRING" id="66969.Lwal_3126"/>
<feature type="transmembrane region" description="Helical" evidence="7">
    <location>
        <begin position="146"/>
        <end position="171"/>
    </location>
</feature>
<evidence type="ECO:0000313" key="10">
    <source>
        <dbReference type="EMBL" id="KTD75085.1"/>
    </source>
</evidence>
<feature type="transmembrane region" description="Helical" evidence="7">
    <location>
        <begin position="453"/>
        <end position="474"/>
    </location>
</feature>
<comment type="caution">
    <text evidence="10">The sequence shown here is derived from an EMBL/GenBank/DDBJ whole genome shotgun (WGS) entry which is preliminary data.</text>
</comment>
<evidence type="ECO:0000256" key="1">
    <source>
        <dbReference type="ARBA" id="ARBA00004651"/>
    </source>
</evidence>
<dbReference type="Pfam" id="PF09335">
    <property type="entry name" value="VTT_dom"/>
    <property type="match status" value="1"/>
</dbReference>
<feature type="transmembrane region" description="Helical" evidence="7">
    <location>
        <begin position="296"/>
        <end position="322"/>
    </location>
</feature>
<feature type="transmembrane region" description="Helical" evidence="7">
    <location>
        <begin position="399"/>
        <end position="416"/>
    </location>
</feature>
<evidence type="ECO:0000256" key="4">
    <source>
        <dbReference type="ARBA" id="ARBA00022692"/>
    </source>
</evidence>
<feature type="domain" description="VTT" evidence="8">
    <location>
        <begin position="42"/>
        <end position="165"/>
    </location>
</feature>
<keyword evidence="5 7" id="KW-1133">Transmembrane helix</keyword>
<comment type="subcellular location">
    <subcellularLocation>
        <location evidence="1">Cell membrane</location>
        <topology evidence="1">Multi-pass membrane protein</topology>
    </subcellularLocation>
</comment>
<feature type="transmembrane region" description="Helical" evidence="7">
    <location>
        <begin position="248"/>
        <end position="276"/>
    </location>
</feature>
<evidence type="ECO:0000256" key="6">
    <source>
        <dbReference type="ARBA" id="ARBA00023136"/>
    </source>
</evidence>
<dbReference type="SUPFAM" id="SSF48317">
    <property type="entry name" value="Acid phosphatase/Vanadium-dependent haloperoxidase"/>
    <property type="match status" value="1"/>
</dbReference>
<keyword evidence="3" id="KW-1003">Cell membrane</keyword>
<proteinExistence type="inferred from homology"/>
<dbReference type="OrthoDB" id="9780918at2"/>
<sequence length="680" mass="77080">MNLLVDYVQPLTNWLQAHPNWALLITFIIALSESLAIVGSIVPGSVTMTAIGILAGTGIMSIDLTLLSATLGAICGDSLSYFLGYYYSETLIEIWPFKKYPGLIKYGKEFFTHHGGKSVLIGRFVGPLRSIIPVIAGIMHMPQWRFLLANTISGIGWAILYVVPGVIIGAAGHELSAEVATRLFILILVILASIWVISFVFKLIFRGLHRYFKSNLHHLWVALHNKPYFSGLLNFITPSYEENHYSTIGLLIITFVTILALMILTGLALNGILYTYIDLPIHYFVQSVNNSVLKAFFIGCSQLTSSLSIITLSIIFCIWFLYHKNVKAVLYLISLLIACVFIAYGLNLLTHYPRPEGLLFSIESSSFPSINLSLVTVLYSFILLYITSHYTLITGTLKTVILIILGLAGFAEIYLGDSWISSIIASYLLGTSLCLIYYLSYRKSVSNHVKSNHALGMITTLIVSTFFACSISTYTNYNSLVHNHMPYLKEHILSEHQWWEQKQPILPLYRLSRVGKRISFLNLQFVGDLHHFQSNLENYGWQSHNDRSFWSKLVLRMSNNEETVKLPLLSQLYDNKKPELVMTFKDKKLKLILELTIWESNFYISDKKYTVWIGSVHQNLLNIKNKSISSPLITDLNPISYVTPALDNKFNLKRIIISSKYSKPTMFPTLPYLLLMKEKK</sequence>
<evidence type="ECO:0000259" key="8">
    <source>
        <dbReference type="Pfam" id="PF09335"/>
    </source>
</evidence>
<comment type="similarity">
    <text evidence="2">Belongs to the DedA family.</text>
</comment>
<evidence type="ECO:0000256" key="2">
    <source>
        <dbReference type="ARBA" id="ARBA00010792"/>
    </source>
</evidence>
<accession>A0A0W1A168</accession>
<protein>
    <submittedName>
        <fullName evidence="10">Secretion system protein Y</fullName>
    </submittedName>
</protein>
<feature type="domain" description="LssY-like C-terminal" evidence="9">
    <location>
        <begin position="510"/>
        <end position="617"/>
    </location>
</feature>
<evidence type="ECO:0000256" key="3">
    <source>
        <dbReference type="ARBA" id="ARBA00022475"/>
    </source>
</evidence>
<feature type="transmembrane region" description="Helical" evidence="7">
    <location>
        <begin position="20"/>
        <end position="42"/>
    </location>
</feature>
<dbReference type="InterPro" id="IPR032816">
    <property type="entry name" value="VTT_dom"/>
</dbReference>
<evidence type="ECO:0000313" key="11">
    <source>
        <dbReference type="Proteomes" id="UP000054729"/>
    </source>
</evidence>
<dbReference type="PANTHER" id="PTHR30353">
    <property type="entry name" value="INNER MEMBRANE PROTEIN DEDA-RELATED"/>
    <property type="match status" value="1"/>
</dbReference>
<name>A0A0W1A168_9GAMM</name>
<keyword evidence="11" id="KW-1185">Reference proteome</keyword>
<feature type="transmembrane region" description="Helical" evidence="7">
    <location>
        <begin position="329"/>
        <end position="349"/>
    </location>
</feature>
<evidence type="ECO:0000256" key="5">
    <source>
        <dbReference type="ARBA" id="ARBA00022989"/>
    </source>
</evidence>
<dbReference type="InterPro" id="IPR025902">
    <property type="entry name" value="LssY-like-C_dom"/>
</dbReference>